<dbReference type="PANTHER" id="PTHR15949">
    <property type="entry name" value="TESTIS-EXPRESSED PROTEIN 264"/>
    <property type="match status" value="1"/>
</dbReference>
<keyword evidence="1" id="KW-0812">Transmembrane</keyword>
<dbReference type="Gene3D" id="3.20.80.10">
    <property type="entry name" value="Regulatory factor, effector binding domain"/>
    <property type="match status" value="1"/>
</dbReference>
<dbReference type="GO" id="GO:0005657">
    <property type="term" value="C:replication fork"/>
    <property type="evidence" value="ECO:0007669"/>
    <property type="project" value="TreeGrafter"/>
</dbReference>
<dbReference type="GO" id="GO:0005634">
    <property type="term" value="C:nucleus"/>
    <property type="evidence" value="ECO:0007669"/>
    <property type="project" value="TreeGrafter"/>
</dbReference>
<keyword evidence="1" id="KW-1133">Transmembrane helix</keyword>
<feature type="transmembrane region" description="Helical" evidence="1">
    <location>
        <begin position="6"/>
        <end position="28"/>
    </location>
</feature>
<reference evidence="2" key="1">
    <citation type="submission" date="2020-06" db="EMBL/GenBank/DDBJ databases">
        <authorList>
            <consortium name="Wellcome Sanger Institute Data Sharing"/>
        </authorList>
    </citation>
    <scope>NUCLEOTIDE SEQUENCE [LARGE SCALE GENOMIC DNA]</scope>
</reference>
<evidence type="ECO:0000313" key="2">
    <source>
        <dbReference type="Ensembl" id="ENSGWIP00000024967.1"/>
    </source>
</evidence>
<dbReference type="InterPro" id="IPR011256">
    <property type="entry name" value="Reg_factor_effector_dom_sf"/>
</dbReference>
<dbReference type="GO" id="GO:0061709">
    <property type="term" value="P:reticulophagy"/>
    <property type="evidence" value="ECO:0007669"/>
    <property type="project" value="TreeGrafter"/>
</dbReference>
<reference evidence="2" key="2">
    <citation type="submission" date="2025-08" db="UniProtKB">
        <authorList>
            <consortium name="Ensembl"/>
        </authorList>
    </citation>
    <scope>IDENTIFICATION</scope>
</reference>
<dbReference type="GO" id="GO:0000421">
    <property type="term" value="C:autophagosome membrane"/>
    <property type="evidence" value="ECO:0007669"/>
    <property type="project" value="TreeGrafter"/>
</dbReference>
<gene>
    <name evidence="2" type="primary">LOC114464033</name>
</gene>
<keyword evidence="1" id="KW-0472">Membrane</keyword>
<feature type="transmembrane region" description="Helical" evidence="1">
    <location>
        <begin position="259"/>
        <end position="276"/>
    </location>
</feature>
<evidence type="ECO:0000313" key="3">
    <source>
        <dbReference type="Proteomes" id="UP000694680"/>
    </source>
</evidence>
<dbReference type="PANTHER" id="PTHR15949:SF3">
    <property type="entry name" value="TESTIS-EXPRESSED PROTEIN 264"/>
    <property type="match status" value="1"/>
</dbReference>
<evidence type="ECO:0000256" key="1">
    <source>
        <dbReference type="SAM" id="Phobius"/>
    </source>
</evidence>
<dbReference type="Ensembl" id="ENSGWIT00000027305.1">
    <property type="protein sequence ID" value="ENSGWIP00000024967.1"/>
    <property type="gene ID" value="ENSGWIG00000013209.1"/>
</dbReference>
<name>A0A8C5EPR3_GOUWI</name>
<dbReference type="GO" id="GO:0005789">
    <property type="term" value="C:endoplasmic reticulum membrane"/>
    <property type="evidence" value="ECO:0007669"/>
    <property type="project" value="TreeGrafter"/>
</dbReference>
<organism evidence="2 3">
    <name type="scientific">Gouania willdenowi</name>
    <name type="common">Blunt-snouted clingfish</name>
    <name type="synonym">Lepadogaster willdenowi</name>
    <dbReference type="NCBI Taxonomy" id="441366"/>
    <lineage>
        <taxon>Eukaryota</taxon>
        <taxon>Metazoa</taxon>
        <taxon>Chordata</taxon>
        <taxon>Craniata</taxon>
        <taxon>Vertebrata</taxon>
        <taxon>Euteleostomi</taxon>
        <taxon>Actinopterygii</taxon>
        <taxon>Neopterygii</taxon>
        <taxon>Teleostei</taxon>
        <taxon>Neoteleostei</taxon>
        <taxon>Acanthomorphata</taxon>
        <taxon>Ovalentaria</taxon>
        <taxon>Blenniimorphae</taxon>
        <taxon>Blenniiformes</taxon>
        <taxon>Gobiesocoidei</taxon>
        <taxon>Gobiesocidae</taxon>
        <taxon>Gobiesocinae</taxon>
        <taxon>Gouania</taxon>
    </lineage>
</organism>
<dbReference type="AlphaFoldDB" id="A0A8C5EPR3"/>
<sequence>MSDWVSLWFLGAIICLLCLITFTVFIIYSGLFSDITVLTGSAPITKITFAYKYNQGPYRDCGKLFKESQDVEPRLSCIGVYYDDPKKVPGPRCRYIVGSILSEGETKPDEEVLRRFQRSGFHVFSFPNVTRAVTTSFPHKTFLSVLLGVWRVYPRLEQHIKERSLCAHPFLEIYKDGCIYYMAPLEHQRDFYVPEKLHHVRGTFYFTLCCFTSDQPSAIVSASIRRQPFPISACYYNIRWCYSSVGTTNSISSGDFHNIHSALFFLFFFSLFLFPFS</sequence>
<keyword evidence="3" id="KW-1185">Reference proteome</keyword>
<dbReference type="SUPFAM" id="SSF55136">
    <property type="entry name" value="Probable bacterial effector-binding domain"/>
    <property type="match status" value="1"/>
</dbReference>
<accession>A0A8C5EPR3</accession>
<proteinExistence type="predicted"/>
<reference evidence="2" key="3">
    <citation type="submission" date="2025-09" db="UniProtKB">
        <authorList>
            <consortium name="Ensembl"/>
        </authorList>
    </citation>
    <scope>IDENTIFICATION</scope>
</reference>
<dbReference type="Proteomes" id="UP000694680">
    <property type="component" value="Chromosome 5"/>
</dbReference>
<dbReference type="GO" id="GO:0106300">
    <property type="term" value="P:protein-DNA covalent cross-linking repair"/>
    <property type="evidence" value="ECO:0007669"/>
    <property type="project" value="TreeGrafter"/>
</dbReference>
<protein>
    <submittedName>
        <fullName evidence="2">Testis-expressed protein 264-like</fullName>
    </submittedName>
</protein>